<name>A0A7H0EZB8_9CYAN</name>
<proteinExistence type="predicted"/>
<reference evidence="3 4" key="1">
    <citation type="submission" date="2020-08" db="EMBL/GenBank/DDBJ databases">
        <title>Complete genome sequence of Raphidiopsis curvispora isolated from drinking water reservoir in South Korea.</title>
        <authorList>
            <person name="Jeong J."/>
        </authorList>
    </citation>
    <scope>NUCLEOTIDE SEQUENCE [LARGE SCALE GENOMIC DNA]</scope>
    <source>
        <strain evidence="3 4">GIHE-G1</strain>
    </source>
</reference>
<keyword evidence="2" id="KW-0812">Transmembrane</keyword>
<dbReference type="Proteomes" id="UP000516013">
    <property type="component" value="Chromosome"/>
</dbReference>
<sequence length="112" mass="11866">MSQKDGFGSGFLLGTIVGGVVGGILGTVLASRRETVETEDGGNTDDLEVGKSGTRRKQMKSAISQDLAMETARRSLEDKIAQLNATIDDVREQLNSVNSSSPTSSQSSFIQE</sequence>
<gene>
    <name evidence="3" type="ORF">IAR63_15010</name>
</gene>
<evidence type="ECO:0000256" key="2">
    <source>
        <dbReference type="SAM" id="Phobius"/>
    </source>
</evidence>
<feature type="transmembrane region" description="Helical" evidence="2">
    <location>
        <begin position="6"/>
        <end position="30"/>
    </location>
</feature>
<feature type="region of interest" description="Disordered" evidence="1">
    <location>
        <begin position="33"/>
        <end position="66"/>
    </location>
</feature>
<keyword evidence="2" id="KW-0472">Membrane</keyword>
<evidence type="ECO:0000256" key="1">
    <source>
        <dbReference type="SAM" id="MobiDB-lite"/>
    </source>
</evidence>
<dbReference type="PANTHER" id="PTHR34048">
    <property type="entry name" value="LOW-DENSITY RECEPTOR-LIKE PROTEIN"/>
    <property type="match status" value="1"/>
</dbReference>
<protein>
    <submittedName>
        <fullName evidence="3">Uncharacterized protein</fullName>
    </submittedName>
</protein>
<dbReference type="RefSeq" id="WP_187705829.1">
    <property type="nucleotide sequence ID" value="NZ_CP060822.1"/>
</dbReference>
<dbReference type="KEGG" id="ccur:IAR63_15010"/>
<evidence type="ECO:0000313" key="4">
    <source>
        <dbReference type="Proteomes" id="UP000516013"/>
    </source>
</evidence>
<organism evidence="3 4">
    <name type="scientific">Cylindrospermopsis curvispora GIHE-G1</name>
    <dbReference type="NCBI Taxonomy" id="2666332"/>
    <lineage>
        <taxon>Bacteria</taxon>
        <taxon>Bacillati</taxon>
        <taxon>Cyanobacteriota</taxon>
        <taxon>Cyanophyceae</taxon>
        <taxon>Nostocales</taxon>
        <taxon>Aphanizomenonaceae</taxon>
        <taxon>Cylindrospermopsis</taxon>
    </lineage>
</organism>
<feature type="compositionally biased region" description="Acidic residues" evidence="1">
    <location>
        <begin position="37"/>
        <end position="47"/>
    </location>
</feature>
<keyword evidence="4" id="KW-1185">Reference proteome</keyword>
<dbReference type="EMBL" id="CP060822">
    <property type="protein sequence ID" value="QNP29134.1"/>
    <property type="molecule type" value="Genomic_DNA"/>
</dbReference>
<accession>A0A7H0EZB8</accession>
<dbReference type="PANTHER" id="PTHR34048:SF3">
    <property type="entry name" value="LOW-DENSITY RECEPTOR-LIKE PROTEIN"/>
    <property type="match status" value="1"/>
</dbReference>
<feature type="compositionally biased region" description="Low complexity" evidence="1">
    <location>
        <begin position="96"/>
        <end position="112"/>
    </location>
</feature>
<dbReference type="AlphaFoldDB" id="A0A7H0EZB8"/>
<dbReference type="InterPro" id="IPR040377">
    <property type="entry name" value="Ssl2009-like"/>
</dbReference>
<evidence type="ECO:0000313" key="3">
    <source>
        <dbReference type="EMBL" id="QNP29134.1"/>
    </source>
</evidence>
<keyword evidence="2" id="KW-1133">Transmembrane helix</keyword>
<feature type="region of interest" description="Disordered" evidence="1">
    <location>
        <begin position="93"/>
        <end position="112"/>
    </location>
</feature>